<keyword evidence="1" id="KW-0472">Membrane</keyword>
<keyword evidence="1" id="KW-1133">Transmembrane helix</keyword>
<keyword evidence="3" id="KW-0436">Ligase</keyword>
<dbReference type="CDD" id="cd04318">
    <property type="entry name" value="EcAsnRS_like_N"/>
    <property type="match status" value="1"/>
</dbReference>
<name>A0A2C6KPH2_9APIC</name>
<dbReference type="InterPro" id="IPR012340">
    <property type="entry name" value="NA-bd_OB-fold"/>
</dbReference>
<proteinExistence type="predicted"/>
<feature type="non-terminal residue" evidence="3">
    <location>
        <position position="396"/>
    </location>
</feature>
<dbReference type="SUPFAM" id="SSF50249">
    <property type="entry name" value="Nucleic acid-binding proteins"/>
    <property type="match status" value="1"/>
</dbReference>
<dbReference type="RefSeq" id="XP_067920112.1">
    <property type="nucleotide sequence ID" value="XM_068067916.1"/>
</dbReference>
<dbReference type="EMBL" id="MIGC01004173">
    <property type="protein sequence ID" value="PHJ18405.1"/>
    <property type="molecule type" value="Genomic_DNA"/>
</dbReference>
<protein>
    <submittedName>
        <fullName evidence="3">Asparaginyl-trna synthetase (Nob+trna synthase)</fullName>
    </submittedName>
</protein>
<dbReference type="InterPro" id="IPR004365">
    <property type="entry name" value="NA-bd_OB_tRNA"/>
</dbReference>
<evidence type="ECO:0000259" key="2">
    <source>
        <dbReference type="Pfam" id="PF01336"/>
    </source>
</evidence>
<dbReference type="GO" id="GO:0003676">
    <property type="term" value="F:nucleic acid binding"/>
    <property type="evidence" value="ECO:0007669"/>
    <property type="project" value="InterPro"/>
</dbReference>
<evidence type="ECO:0000256" key="1">
    <source>
        <dbReference type="SAM" id="Phobius"/>
    </source>
</evidence>
<keyword evidence="3" id="KW-0030">Aminoacyl-tRNA synthetase</keyword>
<comment type="caution">
    <text evidence="3">The sequence shown here is derived from an EMBL/GenBank/DDBJ whole genome shotgun (WGS) entry which is preliminary data.</text>
</comment>
<evidence type="ECO:0000313" key="3">
    <source>
        <dbReference type="EMBL" id="PHJ18405.1"/>
    </source>
</evidence>
<dbReference type="VEuPathDB" id="ToxoDB:CSUI_007772"/>
<evidence type="ECO:0000313" key="4">
    <source>
        <dbReference type="Proteomes" id="UP000221165"/>
    </source>
</evidence>
<dbReference type="Gene3D" id="2.40.50.140">
    <property type="entry name" value="Nucleic acid-binding proteins"/>
    <property type="match status" value="1"/>
</dbReference>
<reference evidence="3 4" key="1">
    <citation type="journal article" date="2017" name="Int. J. Parasitol.">
        <title>The genome of the protozoan parasite Cystoisospora suis and a reverse vaccinology approach to identify vaccine candidates.</title>
        <authorList>
            <person name="Palmieri N."/>
            <person name="Shrestha A."/>
            <person name="Ruttkowski B."/>
            <person name="Beck T."/>
            <person name="Vogl C."/>
            <person name="Tomley F."/>
            <person name="Blake D.P."/>
            <person name="Joachim A."/>
        </authorList>
    </citation>
    <scope>NUCLEOTIDE SEQUENCE [LARGE SCALE GENOMIC DNA]</scope>
    <source>
        <strain evidence="3 4">Wien I</strain>
    </source>
</reference>
<feature type="transmembrane region" description="Helical" evidence="1">
    <location>
        <begin position="21"/>
        <end position="38"/>
    </location>
</feature>
<keyword evidence="4" id="KW-1185">Reference proteome</keyword>
<gene>
    <name evidence="3" type="ORF">CSUI_007772</name>
</gene>
<dbReference type="AlphaFoldDB" id="A0A2C6KPH2"/>
<dbReference type="GO" id="GO:0004812">
    <property type="term" value="F:aminoacyl-tRNA ligase activity"/>
    <property type="evidence" value="ECO:0007669"/>
    <property type="project" value="UniProtKB-KW"/>
</dbReference>
<sequence>MFRSSFGRPFIFRVASTSGKLRFSSSSSFILFSTFFFYSRLLFFPSGASSFPFLLFPSSSFRLFLSSSRSFSSSSFSSPSFLSSLIGLREVSRIERREQGKSFLPLFTLPTEAPIPSPFSLKKHQKYMQTSLALSPSLPLSSSTSSSLIRDIKKTPFFSFVLSSTSSSSSFSPSSFFSSSYSLPPQLHLLSQSPSSRLFSSSRSITRHLPSFSSFLQPPKKRLFSLLFPPHYRLFSTAPPSSSFSLSLPSTVMASATPAASTSTSSLPPVLLDEVPSQVKLPIPVYGCGGSNLGRTRIAALVDCGDASIERFVGEGKPPVTVCGWSRSVRKQGGGSLCFVVLNDGSSVSNLQVVVESSIGGDFEKLLKCGAGCSFKFIGDLVKSPAKGQAVEMQVK</sequence>
<dbReference type="GeneID" id="94431127"/>
<dbReference type="OrthoDB" id="1726535at2759"/>
<accession>A0A2C6KPH2</accession>
<feature type="domain" description="OB" evidence="2">
    <location>
        <begin position="320"/>
        <end position="395"/>
    </location>
</feature>
<dbReference type="Pfam" id="PF01336">
    <property type="entry name" value="tRNA_anti-codon"/>
    <property type="match status" value="1"/>
</dbReference>
<dbReference type="Proteomes" id="UP000221165">
    <property type="component" value="Unassembled WGS sequence"/>
</dbReference>
<organism evidence="3 4">
    <name type="scientific">Cystoisospora suis</name>
    <dbReference type="NCBI Taxonomy" id="483139"/>
    <lineage>
        <taxon>Eukaryota</taxon>
        <taxon>Sar</taxon>
        <taxon>Alveolata</taxon>
        <taxon>Apicomplexa</taxon>
        <taxon>Conoidasida</taxon>
        <taxon>Coccidia</taxon>
        <taxon>Eucoccidiorida</taxon>
        <taxon>Eimeriorina</taxon>
        <taxon>Sarcocystidae</taxon>
        <taxon>Cystoisospora</taxon>
    </lineage>
</organism>
<keyword evidence="1" id="KW-0812">Transmembrane</keyword>